<dbReference type="GeneID" id="54344967"/>
<dbReference type="OrthoDB" id="9978204at2759"/>
<dbReference type="RefSeq" id="XP_033449840.1">
    <property type="nucleotide sequence ID" value="XM_033587321.1"/>
</dbReference>
<keyword evidence="9" id="KW-1185">Reference proteome</keyword>
<dbReference type="GO" id="GO:0007131">
    <property type="term" value="P:reciprocal meiotic recombination"/>
    <property type="evidence" value="ECO:0007669"/>
    <property type="project" value="InterPro"/>
</dbReference>
<comment type="subcellular location">
    <subcellularLocation>
        <location evidence="1 5">Nucleus</location>
    </subcellularLocation>
</comment>
<evidence type="ECO:0000313" key="8">
    <source>
        <dbReference type="EMBL" id="KAF1929592.1"/>
    </source>
</evidence>
<dbReference type="PIRSF" id="PIRSF026991">
    <property type="entry name" value="Mnd1"/>
    <property type="match status" value="1"/>
</dbReference>
<keyword evidence="3 6" id="KW-0175">Coiled coil</keyword>
<evidence type="ECO:0000256" key="4">
    <source>
        <dbReference type="ARBA" id="ARBA00023242"/>
    </source>
</evidence>
<evidence type="ECO:0000256" key="6">
    <source>
        <dbReference type="SAM" id="Coils"/>
    </source>
</evidence>
<dbReference type="InterPro" id="IPR005647">
    <property type="entry name" value="Mnd1"/>
</dbReference>
<evidence type="ECO:0000256" key="2">
    <source>
        <dbReference type="ARBA" id="ARBA00005981"/>
    </source>
</evidence>
<evidence type="ECO:0000256" key="5">
    <source>
        <dbReference type="PIRNR" id="PIRNR026991"/>
    </source>
</evidence>
<evidence type="ECO:0000259" key="7">
    <source>
        <dbReference type="Pfam" id="PF03962"/>
    </source>
</evidence>
<dbReference type="GO" id="GO:0003690">
    <property type="term" value="F:double-stranded DNA binding"/>
    <property type="evidence" value="ECO:0007669"/>
    <property type="project" value="InterPro"/>
</dbReference>
<name>A0A6A5RP96_9PLEO</name>
<feature type="coiled-coil region" evidence="6">
    <location>
        <begin position="78"/>
        <end position="147"/>
    </location>
</feature>
<keyword evidence="4 5" id="KW-0539">Nucleus</keyword>
<dbReference type="EMBL" id="ML978965">
    <property type="protein sequence ID" value="KAF1929592.1"/>
    <property type="molecule type" value="Genomic_DNA"/>
</dbReference>
<dbReference type="GO" id="GO:0005634">
    <property type="term" value="C:nucleus"/>
    <property type="evidence" value="ECO:0007669"/>
    <property type="project" value="UniProtKB-SubCell"/>
</dbReference>
<dbReference type="InterPro" id="IPR040453">
    <property type="entry name" value="Mnd1_HTH"/>
</dbReference>
<evidence type="ECO:0000256" key="1">
    <source>
        <dbReference type="ARBA" id="ARBA00004123"/>
    </source>
</evidence>
<reference evidence="8" key="1">
    <citation type="journal article" date="2020" name="Stud. Mycol.">
        <title>101 Dothideomycetes genomes: a test case for predicting lifestyles and emergence of pathogens.</title>
        <authorList>
            <person name="Haridas S."/>
            <person name="Albert R."/>
            <person name="Binder M."/>
            <person name="Bloem J."/>
            <person name="Labutti K."/>
            <person name="Salamov A."/>
            <person name="Andreopoulos B."/>
            <person name="Baker S."/>
            <person name="Barry K."/>
            <person name="Bills G."/>
            <person name="Bluhm B."/>
            <person name="Cannon C."/>
            <person name="Castanera R."/>
            <person name="Culley D."/>
            <person name="Daum C."/>
            <person name="Ezra D."/>
            <person name="Gonzalez J."/>
            <person name="Henrissat B."/>
            <person name="Kuo A."/>
            <person name="Liang C."/>
            <person name="Lipzen A."/>
            <person name="Lutzoni F."/>
            <person name="Magnuson J."/>
            <person name="Mondo S."/>
            <person name="Nolan M."/>
            <person name="Ohm R."/>
            <person name="Pangilinan J."/>
            <person name="Park H.-J."/>
            <person name="Ramirez L."/>
            <person name="Alfaro M."/>
            <person name="Sun H."/>
            <person name="Tritt A."/>
            <person name="Yoshinaga Y."/>
            <person name="Zwiers L.-H."/>
            <person name="Turgeon B."/>
            <person name="Goodwin S."/>
            <person name="Spatafora J."/>
            <person name="Crous P."/>
            <person name="Grigoriev I."/>
        </authorList>
    </citation>
    <scope>NUCLEOTIDE SEQUENCE</scope>
    <source>
        <strain evidence="8">CBS 183.55</strain>
    </source>
</reference>
<dbReference type="Pfam" id="PF03962">
    <property type="entry name" value="Mnd1"/>
    <property type="match status" value="1"/>
</dbReference>
<dbReference type="AlphaFoldDB" id="A0A6A5RP96"/>
<organism evidence="8 9">
    <name type="scientific">Didymella exigua CBS 183.55</name>
    <dbReference type="NCBI Taxonomy" id="1150837"/>
    <lineage>
        <taxon>Eukaryota</taxon>
        <taxon>Fungi</taxon>
        <taxon>Dikarya</taxon>
        <taxon>Ascomycota</taxon>
        <taxon>Pezizomycotina</taxon>
        <taxon>Dothideomycetes</taxon>
        <taxon>Pleosporomycetidae</taxon>
        <taxon>Pleosporales</taxon>
        <taxon>Pleosporineae</taxon>
        <taxon>Didymellaceae</taxon>
        <taxon>Didymella</taxon>
    </lineage>
</organism>
<protein>
    <recommendedName>
        <fullName evidence="5">Meiotic nuclear division protein 1</fullName>
    </recommendedName>
</protein>
<accession>A0A6A5RP96</accession>
<comment type="function">
    <text evidence="5">Required for proper homologous chromosome pairing and efficient cross-over and intragenic recombination during meiosis.</text>
</comment>
<gene>
    <name evidence="8" type="ORF">M421DRAFT_124570</name>
</gene>
<evidence type="ECO:0000313" key="9">
    <source>
        <dbReference type="Proteomes" id="UP000800082"/>
    </source>
</evidence>
<comment type="similarity">
    <text evidence="2 5">Belongs to the MND1 family.</text>
</comment>
<proteinExistence type="inferred from homology"/>
<sequence length="219" mass="24741">MAPKTTVNAQKQATILAWFHKTALAYSLKDLEKLIPSVASINGMGVKDYVQALQDDDLIHWEKIGSGNWYWSFPSEARKEKEGKLAKAQEEYEKANATVSELQAKVDQAGAAQSEDENLLAETGGDRKALVAKHEGLSKEVERLRTELAAYSEFDPVELDKKIHNARRSRAAADKFTEHIYCMESWLKDRIPDRESQVGVLRDLYGDEWDEEDGGLREL</sequence>
<evidence type="ECO:0000256" key="3">
    <source>
        <dbReference type="ARBA" id="ARBA00023054"/>
    </source>
</evidence>
<dbReference type="Proteomes" id="UP000800082">
    <property type="component" value="Unassembled WGS sequence"/>
</dbReference>
<feature type="domain" description="Mnd1 HTH" evidence="7">
    <location>
        <begin position="15"/>
        <end position="74"/>
    </location>
</feature>